<dbReference type="RefSeq" id="WP_089109238.1">
    <property type="nucleotide sequence ID" value="NZ_BCMF01000006.1"/>
</dbReference>
<dbReference type="EMBL" id="BCMF01000006">
    <property type="protein sequence ID" value="GAW99443.1"/>
    <property type="molecule type" value="Genomic_DNA"/>
</dbReference>
<evidence type="ECO:0000313" key="6">
    <source>
        <dbReference type="Proteomes" id="UP000198374"/>
    </source>
</evidence>
<dbReference type="PANTHER" id="PTHR42953:SF1">
    <property type="entry name" value="METAL-BINDING PROTEIN HI_0362-RELATED"/>
    <property type="match status" value="1"/>
</dbReference>
<dbReference type="SUPFAM" id="SSF53807">
    <property type="entry name" value="Helical backbone' metal receptor"/>
    <property type="match status" value="1"/>
</dbReference>
<dbReference type="Gene3D" id="3.40.50.1980">
    <property type="entry name" value="Nitrogenase molybdenum iron protein domain"/>
    <property type="match status" value="2"/>
</dbReference>
<dbReference type="Pfam" id="PF01297">
    <property type="entry name" value="ZnuA"/>
    <property type="match status" value="1"/>
</dbReference>
<evidence type="ECO:0000256" key="4">
    <source>
        <dbReference type="ARBA" id="ARBA00022729"/>
    </source>
</evidence>
<keyword evidence="3" id="KW-0479">Metal-binding</keyword>
<dbReference type="PANTHER" id="PTHR42953">
    <property type="entry name" value="HIGH-AFFINITY ZINC UPTAKE SYSTEM PROTEIN ZNUA-RELATED"/>
    <property type="match status" value="1"/>
</dbReference>
<keyword evidence="4" id="KW-0732">Signal</keyword>
<accession>A0A1Z5ICE3</accession>
<keyword evidence="2" id="KW-0813">Transport</keyword>
<evidence type="ECO:0000256" key="2">
    <source>
        <dbReference type="ARBA" id="ARBA00022448"/>
    </source>
</evidence>
<dbReference type="InterPro" id="IPR050492">
    <property type="entry name" value="Bact_metal-bind_prot9"/>
</dbReference>
<dbReference type="PROSITE" id="PS51257">
    <property type="entry name" value="PROKAR_LIPOPROTEIN"/>
    <property type="match status" value="1"/>
</dbReference>
<proteinExistence type="predicted"/>
<comment type="caution">
    <text evidence="5">The sequence shown here is derived from an EMBL/GenBank/DDBJ whole genome shotgun (WGS) entry which is preliminary data.</text>
</comment>
<dbReference type="OrthoDB" id="9810636at2"/>
<comment type="subcellular location">
    <subcellularLocation>
        <location evidence="1">Cell envelope</location>
    </subcellularLocation>
</comment>
<gene>
    <name evidence="5" type="ORF">IWT30_01413</name>
</gene>
<sequence>MFGIRRKRLMVSWLVAVVGVGLVLSGCGRSETSSSPQKILVVTSTDFYGEVARAVIGNKGTVHAVINQAAVDPHDYEPTPKVAKMVHHANVVVANGIGYDSWMNRLVTGKKATLIRVGNDLLKKQNGDNPHLWYQPQTMPTLARALAKQFAKEQPRNKAYFEKNAKRYIASLKPIDTEMNHIKQLSSRQKQKRVYVSEPVVDYAIQALGFKVANRDFEEAIENGSDPSPKSIRQMQNGLRKHQVAFFVFNKQVDSKTVNNLVTIAKQNHVPVLKVTETLPDNLSYKQWMLGQYRQLAKIIK</sequence>
<evidence type="ECO:0000256" key="3">
    <source>
        <dbReference type="ARBA" id="ARBA00022723"/>
    </source>
</evidence>
<evidence type="ECO:0000256" key="1">
    <source>
        <dbReference type="ARBA" id="ARBA00004196"/>
    </source>
</evidence>
<dbReference type="GO" id="GO:0046872">
    <property type="term" value="F:metal ion binding"/>
    <property type="evidence" value="ECO:0007669"/>
    <property type="project" value="UniProtKB-KW"/>
</dbReference>
<dbReference type="AlphaFoldDB" id="A0A1Z5ICE3"/>
<dbReference type="CDD" id="cd01020">
    <property type="entry name" value="TroA_b"/>
    <property type="match status" value="1"/>
</dbReference>
<name>A0A1Z5ICE3_9LACO</name>
<reference evidence="5 6" key="1">
    <citation type="submission" date="2015-11" db="EMBL/GenBank/DDBJ databases">
        <title>Draft genome sequences of new species of the genus Lactobacillus isolated from orchardgrass silage.</title>
        <authorList>
            <person name="Tohno M."/>
            <person name="Tanizawa Y."/>
            <person name="Arita M."/>
        </authorList>
    </citation>
    <scope>NUCLEOTIDE SEQUENCE [LARGE SCALE GENOMIC DNA]</scope>
    <source>
        <strain evidence="5 6">IWT30</strain>
    </source>
</reference>
<dbReference type="GO" id="GO:0030313">
    <property type="term" value="C:cell envelope"/>
    <property type="evidence" value="ECO:0007669"/>
    <property type="project" value="UniProtKB-SubCell"/>
</dbReference>
<dbReference type="Proteomes" id="UP000198374">
    <property type="component" value="Unassembled WGS sequence"/>
</dbReference>
<dbReference type="GO" id="GO:0030001">
    <property type="term" value="P:metal ion transport"/>
    <property type="evidence" value="ECO:0007669"/>
    <property type="project" value="InterPro"/>
</dbReference>
<evidence type="ECO:0000313" key="5">
    <source>
        <dbReference type="EMBL" id="GAW99443.1"/>
    </source>
</evidence>
<organism evidence="5 6">
    <name type="scientific">Secundilactobacillus mixtipabuli</name>
    <dbReference type="NCBI Taxonomy" id="1435342"/>
    <lineage>
        <taxon>Bacteria</taxon>
        <taxon>Bacillati</taxon>
        <taxon>Bacillota</taxon>
        <taxon>Bacilli</taxon>
        <taxon>Lactobacillales</taxon>
        <taxon>Lactobacillaceae</taxon>
        <taxon>Secundilactobacillus</taxon>
    </lineage>
</organism>
<keyword evidence="6" id="KW-1185">Reference proteome</keyword>
<dbReference type="InterPro" id="IPR006127">
    <property type="entry name" value="ZnuA-like"/>
</dbReference>
<protein>
    <submittedName>
        <fullName evidence="5">Metal ABC transporter substrate-binding protein</fullName>
    </submittedName>
</protein>